<proteinExistence type="predicted"/>
<accession>A0AAD6GTL1</accession>
<evidence type="ECO:0000313" key="3">
    <source>
        <dbReference type="Proteomes" id="UP001216150"/>
    </source>
</evidence>
<keyword evidence="3" id="KW-1185">Reference proteome</keyword>
<dbReference type="EMBL" id="JAQJAC010000004">
    <property type="protein sequence ID" value="KAJ5586206.1"/>
    <property type="molecule type" value="Genomic_DNA"/>
</dbReference>
<reference evidence="2 3" key="1">
    <citation type="journal article" date="2023" name="IMA Fungus">
        <title>Comparative genomic study of the Penicillium genus elucidates a diverse pangenome and 15 lateral gene transfer events.</title>
        <authorList>
            <person name="Petersen C."/>
            <person name="Sorensen T."/>
            <person name="Nielsen M.R."/>
            <person name="Sondergaard T.E."/>
            <person name="Sorensen J.L."/>
            <person name="Fitzpatrick D.A."/>
            <person name="Frisvad J.C."/>
            <person name="Nielsen K.L."/>
        </authorList>
    </citation>
    <scope>NUCLEOTIDE SEQUENCE [LARGE SCALE GENOMIC DNA]</scope>
    <source>
        <strain evidence="2 3">IBT 29057</strain>
    </source>
</reference>
<feature type="region of interest" description="Disordered" evidence="1">
    <location>
        <begin position="1"/>
        <end position="135"/>
    </location>
</feature>
<dbReference type="Proteomes" id="UP001216150">
    <property type="component" value="Unassembled WGS sequence"/>
</dbReference>
<sequence length="135" mass="14151">MTASSHMQQPASEIQGMFTADQGSGSPADSHVQAQRAVDPHTSLEDYNRSMLEHTHKQMSSFVDLDDPQQGSGISSRSSQSSGDSGNSGSSGTSNNGSITRRANGPPPTSASAQDQALKRTGQLSSPNEAKPSRY</sequence>
<feature type="compositionally biased region" description="Polar residues" evidence="1">
    <location>
        <begin position="1"/>
        <end position="12"/>
    </location>
</feature>
<evidence type="ECO:0000256" key="1">
    <source>
        <dbReference type="SAM" id="MobiDB-lite"/>
    </source>
</evidence>
<evidence type="ECO:0000313" key="2">
    <source>
        <dbReference type="EMBL" id="KAJ5586206.1"/>
    </source>
</evidence>
<feature type="compositionally biased region" description="Low complexity" evidence="1">
    <location>
        <begin position="69"/>
        <end position="98"/>
    </location>
</feature>
<gene>
    <name evidence="2" type="ORF">N7450_005993</name>
</gene>
<organism evidence="2 3">
    <name type="scientific">Penicillium hetheringtonii</name>
    <dbReference type="NCBI Taxonomy" id="911720"/>
    <lineage>
        <taxon>Eukaryota</taxon>
        <taxon>Fungi</taxon>
        <taxon>Dikarya</taxon>
        <taxon>Ascomycota</taxon>
        <taxon>Pezizomycotina</taxon>
        <taxon>Eurotiomycetes</taxon>
        <taxon>Eurotiomycetidae</taxon>
        <taxon>Eurotiales</taxon>
        <taxon>Aspergillaceae</taxon>
        <taxon>Penicillium</taxon>
    </lineage>
</organism>
<dbReference type="AlphaFoldDB" id="A0AAD6GTL1"/>
<protein>
    <submittedName>
        <fullName evidence="2">Uncharacterized protein</fullName>
    </submittedName>
</protein>
<comment type="caution">
    <text evidence="2">The sequence shown here is derived from an EMBL/GenBank/DDBJ whole genome shotgun (WGS) entry which is preliminary data.</text>
</comment>
<feature type="compositionally biased region" description="Basic and acidic residues" evidence="1">
    <location>
        <begin position="38"/>
        <end position="56"/>
    </location>
</feature>
<name>A0AAD6GTL1_9EURO</name>